<evidence type="ECO:0000313" key="3">
    <source>
        <dbReference type="Proteomes" id="UP000289708"/>
    </source>
</evidence>
<reference evidence="2 3" key="1">
    <citation type="submission" date="2018-12" db="EMBL/GenBank/DDBJ databases">
        <title>bacterium Hansschlegelia zhihuaiae S113.</title>
        <authorList>
            <person name="He J."/>
        </authorList>
    </citation>
    <scope>NUCLEOTIDE SEQUENCE [LARGE SCALE GENOMIC DNA]</scope>
    <source>
        <strain evidence="2 3">S 113</strain>
    </source>
</reference>
<gene>
    <name evidence="2" type="ORF">EK403_16435</name>
</gene>
<sequence>MRFALALMLLAIAAPAAAASAKQTTLSGKAGKTNVQVRVILHPQVDSCAPDVLKEIHRQALALGLAHVRANLAKLVRQAKTDASGEKEFFGLSYLAGCPKDGAPWLAFPADGKEKSVSRYAPGAGWSPMMKL</sequence>
<keyword evidence="3" id="KW-1185">Reference proteome</keyword>
<evidence type="ECO:0000313" key="2">
    <source>
        <dbReference type="EMBL" id="RXF70773.1"/>
    </source>
</evidence>
<dbReference type="Proteomes" id="UP000289708">
    <property type="component" value="Unassembled WGS sequence"/>
</dbReference>
<feature type="signal peptide" evidence="1">
    <location>
        <begin position="1"/>
        <end position="18"/>
    </location>
</feature>
<dbReference type="AlphaFoldDB" id="A0A4Q0MCE8"/>
<dbReference type="OrthoDB" id="8450574at2"/>
<name>A0A4Q0MCE8_9HYPH</name>
<comment type="caution">
    <text evidence="2">The sequence shown here is derived from an EMBL/GenBank/DDBJ whole genome shotgun (WGS) entry which is preliminary data.</text>
</comment>
<keyword evidence="1" id="KW-0732">Signal</keyword>
<dbReference type="EMBL" id="RYFI01000017">
    <property type="protein sequence ID" value="RXF70773.1"/>
    <property type="molecule type" value="Genomic_DNA"/>
</dbReference>
<protein>
    <submittedName>
        <fullName evidence="2">Uncharacterized protein</fullName>
    </submittedName>
</protein>
<feature type="chain" id="PRO_5020286713" evidence="1">
    <location>
        <begin position="19"/>
        <end position="132"/>
    </location>
</feature>
<organism evidence="2 3">
    <name type="scientific">Hansschlegelia zhihuaiae</name>
    <dbReference type="NCBI Taxonomy" id="405005"/>
    <lineage>
        <taxon>Bacteria</taxon>
        <taxon>Pseudomonadati</taxon>
        <taxon>Pseudomonadota</taxon>
        <taxon>Alphaproteobacteria</taxon>
        <taxon>Hyphomicrobiales</taxon>
        <taxon>Methylopilaceae</taxon>
        <taxon>Hansschlegelia</taxon>
    </lineage>
</organism>
<dbReference type="RefSeq" id="WP_128778566.1">
    <property type="nucleotide sequence ID" value="NZ_RYFI01000017.1"/>
</dbReference>
<evidence type="ECO:0000256" key="1">
    <source>
        <dbReference type="SAM" id="SignalP"/>
    </source>
</evidence>
<accession>A0A4Q0MCE8</accession>
<proteinExistence type="predicted"/>